<keyword evidence="2" id="KW-1185">Reference proteome</keyword>
<accession>A0A2P4XPH4</accession>
<comment type="caution">
    <text evidence="1">The sequence shown here is derived from an EMBL/GenBank/DDBJ whole genome shotgun (WGS) entry which is preliminary data.</text>
</comment>
<dbReference type="OrthoDB" id="129533at2759"/>
<dbReference type="Proteomes" id="UP000237271">
    <property type="component" value="Unassembled WGS sequence"/>
</dbReference>
<proteinExistence type="predicted"/>
<protein>
    <submittedName>
        <fullName evidence="1">Uncharacterized protein</fullName>
    </submittedName>
</protein>
<gene>
    <name evidence="1" type="ORF">PHPALM_16545</name>
</gene>
<evidence type="ECO:0000313" key="1">
    <source>
        <dbReference type="EMBL" id="POM67452.1"/>
    </source>
</evidence>
<organism evidence="1 2">
    <name type="scientific">Phytophthora palmivora</name>
    <dbReference type="NCBI Taxonomy" id="4796"/>
    <lineage>
        <taxon>Eukaryota</taxon>
        <taxon>Sar</taxon>
        <taxon>Stramenopiles</taxon>
        <taxon>Oomycota</taxon>
        <taxon>Peronosporomycetes</taxon>
        <taxon>Peronosporales</taxon>
        <taxon>Peronosporaceae</taxon>
        <taxon>Phytophthora</taxon>
    </lineage>
</organism>
<dbReference type="EMBL" id="NCKW01009118">
    <property type="protein sequence ID" value="POM67452.1"/>
    <property type="molecule type" value="Genomic_DNA"/>
</dbReference>
<evidence type="ECO:0000313" key="2">
    <source>
        <dbReference type="Proteomes" id="UP000237271"/>
    </source>
</evidence>
<reference evidence="1 2" key="1">
    <citation type="journal article" date="2017" name="Genome Biol. Evol.">
        <title>Phytophthora megakarya and P. palmivora, closely related causal agents of cacao black pod rot, underwent increases in genome sizes and gene numbers by different mechanisms.</title>
        <authorList>
            <person name="Ali S.S."/>
            <person name="Shao J."/>
            <person name="Lary D.J."/>
            <person name="Kronmiller B."/>
            <person name="Shen D."/>
            <person name="Strem M.D."/>
            <person name="Amoako-Attah I."/>
            <person name="Akrofi A.Y."/>
            <person name="Begoude B.A."/>
            <person name="Ten Hoopen G.M."/>
            <person name="Coulibaly K."/>
            <person name="Kebe B.I."/>
            <person name="Melnick R.L."/>
            <person name="Guiltinan M.J."/>
            <person name="Tyler B.M."/>
            <person name="Meinhardt L.W."/>
            <person name="Bailey B.A."/>
        </authorList>
    </citation>
    <scope>NUCLEOTIDE SEQUENCE [LARGE SCALE GENOMIC DNA]</scope>
    <source>
        <strain evidence="2">sbr112.9</strain>
    </source>
</reference>
<dbReference type="AlphaFoldDB" id="A0A2P4XPH4"/>
<name>A0A2P4XPH4_9STRA</name>
<sequence length="417" mass="46782">MNTCLLPCRHVMYVRSNCNYETVIPPMRSISTRWIVHSPMNNIAEGDVRPGGLKQLTCPVLSRQTPLTTTDMYIETKALAEKIIDRMAMQSTPTYRVALQWLQDFYVALNSGDVVDFTDRETPSFPGLSQVSSIGAARLSQMSFSEELSTRPPETLITGSCEEAIPSGAQKEVENEGDSDYDLGCETPNAAKTDKTKVVRADHGSTRNELPSIGTKITPNLTEVGNNEQNSEVAIWKFAERPVVNGMTKEQRKKQKHKSERRAARELAEKYRKGKMSRFAKFTDVAALLDGAYSMFHTKAMVDALVMPTAEIGSTVTVRPFIKNQEVPDITQMLPLDKEMEGINAIKLTTDIDLLAYWPDYGCINFDQLDTMASIHEARNNFKLVMRTIKWLDTVEWRVSDRSAGAVSRHAPHHKDT</sequence>